<reference evidence="2" key="2">
    <citation type="submission" date="2018-05" db="EMBL/GenBank/DDBJ databases">
        <title>OgluRS3 (Oryza glumaepatula Reference Sequence Version 3).</title>
        <authorList>
            <person name="Zhang J."/>
            <person name="Kudrna D."/>
            <person name="Lee S."/>
            <person name="Talag J."/>
            <person name="Welchert J."/>
            <person name="Wing R.A."/>
        </authorList>
    </citation>
    <scope>NUCLEOTIDE SEQUENCE [LARGE SCALE GENOMIC DNA]</scope>
</reference>
<feature type="compositionally biased region" description="Basic and acidic residues" evidence="1">
    <location>
        <begin position="238"/>
        <end position="259"/>
    </location>
</feature>
<proteinExistence type="predicted"/>
<reference evidence="2" key="1">
    <citation type="submission" date="2015-04" db="UniProtKB">
        <authorList>
            <consortium name="EnsemblPlants"/>
        </authorList>
    </citation>
    <scope>IDENTIFICATION</scope>
</reference>
<keyword evidence="3" id="KW-1185">Reference proteome</keyword>
<feature type="compositionally biased region" description="Low complexity" evidence="1">
    <location>
        <begin position="165"/>
        <end position="196"/>
    </location>
</feature>
<feature type="region of interest" description="Disordered" evidence="1">
    <location>
        <begin position="224"/>
        <end position="289"/>
    </location>
</feature>
<dbReference type="Gramene" id="OGLUM10G07880.1">
    <property type="protein sequence ID" value="OGLUM10G07880.1"/>
    <property type="gene ID" value="OGLUM10G07880"/>
</dbReference>
<dbReference type="Proteomes" id="UP000026961">
    <property type="component" value="Chromosome 10"/>
</dbReference>
<organism evidence="2">
    <name type="scientific">Oryza glumipatula</name>
    <dbReference type="NCBI Taxonomy" id="40148"/>
    <lineage>
        <taxon>Eukaryota</taxon>
        <taxon>Viridiplantae</taxon>
        <taxon>Streptophyta</taxon>
        <taxon>Embryophyta</taxon>
        <taxon>Tracheophyta</taxon>
        <taxon>Spermatophyta</taxon>
        <taxon>Magnoliopsida</taxon>
        <taxon>Liliopsida</taxon>
        <taxon>Poales</taxon>
        <taxon>Poaceae</taxon>
        <taxon>BOP clade</taxon>
        <taxon>Oryzoideae</taxon>
        <taxon>Oryzeae</taxon>
        <taxon>Oryzinae</taxon>
        <taxon>Oryza</taxon>
    </lineage>
</organism>
<feature type="region of interest" description="Disordered" evidence="1">
    <location>
        <begin position="1"/>
        <end position="97"/>
    </location>
</feature>
<sequence length="289" mass="30764">MALTGSGTGRARTPPPSSSMAVDLAPAPSTVWPVERRCGEEGQQAGARGRGQRRHRARPAIPIFSPRNAQEGRLPLSVNSQELGESGGGGLPRPPDELSAIAEARPAALPLVGIEAEAGAIAGGDRFHIGVGVQRRGDDGGGQRQRPHRRSWRLWWQRVRGTAARAAPPTAAYARRSRPASQLLPRRPPLALTPLRRQPPLPSHVAVAVAAAAASFSCVVLTGPPPHSLAALQRGRKRERDEEGEKRGREKSWRTDRRGPRGAHADSPATSNKTGLKTARGPQANSFVS</sequence>
<dbReference type="HOGENOM" id="CLU_964354_0_0_1"/>
<dbReference type="AlphaFoldDB" id="A0A0E0B9T5"/>
<evidence type="ECO:0000256" key="1">
    <source>
        <dbReference type="SAM" id="MobiDB-lite"/>
    </source>
</evidence>
<name>A0A0E0B9T5_9ORYZ</name>
<protein>
    <submittedName>
        <fullName evidence="2">Uncharacterized protein</fullName>
    </submittedName>
</protein>
<dbReference type="EnsemblPlants" id="OGLUM10G07880.1">
    <property type="protein sequence ID" value="OGLUM10G07880.1"/>
    <property type="gene ID" value="OGLUM10G07880"/>
</dbReference>
<feature type="region of interest" description="Disordered" evidence="1">
    <location>
        <begin position="165"/>
        <end position="198"/>
    </location>
</feature>
<evidence type="ECO:0000313" key="2">
    <source>
        <dbReference type="EnsemblPlants" id="OGLUM10G07880.1"/>
    </source>
</evidence>
<evidence type="ECO:0000313" key="3">
    <source>
        <dbReference type="Proteomes" id="UP000026961"/>
    </source>
</evidence>
<accession>A0A0E0B9T5</accession>